<sequence length="252" mass="28941">MLAYRCTFVSGTYGILNVHFVFRYLTLNQKLKIVKYFMPFGLIISIIYVLFHMIIWGWIDYEFLYGSAEKRDYIRIPFKQMYNESVDDIDLVSGLFSETTPEISQRSWTGILTVSFSLSHSLTVIASYSIILYFVLGHKIVKSIDTSSITMSKQTTQMQKQLFRALFLQTIIPICVSFLPCSLSFYGAALRIDFMNWVYWGSSVAVSMFPFLDPMAIIFCLPALRRRIVNPCKSKNSVVPVTNHVSEASNVQ</sequence>
<feature type="transmembrane region" description="Helical" evidence="1">
    <location>
        <begin position="37"/>
        <end position="59"/>
    </location>
</feature>
<evidence type="ECO:0000313" key="3">
    <source>
        <dbReference type="WBParaSite" id="Csp11.Scaffold629.g13090.t1"/>
    </source>
</evidence>
<dbReference type="PANTHER" id="PTHR45907:SF8">
    <property type="entry name" value="SERPENTINE RECEPTOR, CLASS J"/>
    <property type="match status" value="1"/>
</dbReference>
<feature type="transmembrane region" description="Helical" evidence="1">
    <location>
        <begin position="122"/>
        <end position="141"/>
    </location>
</feature>
<evidence type="ECO:0000256" key="1">
    <source>
        <dbReference type="SAM" id="Phobius"/>
    </source>
</evidence>
<dbReference type="PANTHER" id="PTHR45907">
    <property type="entry name" value="SERPENTINE RECEPTOR, CLASS J"/>
    <property type="match status" value="1"/>
</dbReference>
<dbReference type="Proteomes" id="UP000095282">
    <property type="component" value="Unplaced"/>
</dbReference>
<reference evidence="3" key="1">
    <citation type="submission" date="2016-11" db="UniProtKB">
        <authorList>
            <consortium name="WormBaseParasite"/>
        </authorList>
    </citation>
    <scope>IDENTIFICATION</scope>
</reference>
<dbReference type="SUPFAM" id="SSF81321">
    <property type="entry name" value="Family A G protein-coupled receptor-like"/>
    <property type="match status" value="1"/>
</dbReference>
<keyword evidence="1" id="KW-0472">Membrane</keyword>
<keyword evidence="1" id="KW-1133">Transmembrane helix</keyword>
<dbReference type="Pfam" id="PF10319">
    <property type="entry name" value="7TM_GPCR_Srj"/>
    <property type="match status" value="1"/>
</dbReference>
<dbReference type="eggNOG" id="ENOG502TFMP">
    <property type="taxonomic scope" value="Eukaryota"/>
</dbReference>
<accession>A0A1I7TYK8</accession>
<dbReference type="WBParaSite" id="Csp11.Scaffold629.g13090.t1">
    <property type="protein sequence ID" value="Csp11.Scaffold629.g13090.t1"/>
    <property type="gene ID" value="Csp11.Scaffold629.g13090"/>
</dbReference>
<dbReference type="InterPro" id="IPR019423">
    <property type="entry name" value="7TM_GPCR_serpentine_rcpt_Srj"/>
</dbReference>
<feature type="transmembrane region" description="Helical" evidence="1">
    <location>
        <begin position="197"/>
        <end position="224"/>
    </location>
</feature>
<organism evidence="2 3">
    <name type="scientific">Caenorhabditis tropicalis</name>
    <dbReference type="NCBI Taxonomy" id="1561998"/>
    <lineage>
        <taxon>Eukaryota</taxon>
        <taxon>Metazoa</taxon>
        <taxon>Ecdysozoa</taxon>
        <taxon>Nematoda</taxon>
        <taxon>Chromadorea</taxon>
        <taxon>Rhabditida</taxon>
        <taxon>Rhabditina</taxon>
        <taxon>Rhabditomorpha</taxon>
        <taxon>Rhabditoidea</taxon>
        <taxon>Rhabditidae</taxon>
        <taxon>Peloderinae</taxon>
        <taxon>Caenorhabditis</taxon>
    </lineage>
</organism>
<dbReference type="AlphaFoldDB" id="A0A1I7TYK8"/>
<name>A0A1I7TYK8_9PELO</name>
<feature type="transmembrane region" description="Helical" evidence="1">
    <location>
        <begin position="162"/>
        <end position="185"/>
    </location>
</feature>
<keyword evidence="2" id="KW-1185">Reference proteome</keyword>
<protein>
    <submittedName>
        <fullName evidence="3">Serpentine Receptor, class J</fullName>
    </submittedName>
</protein>
<keyword evidence="1" id="KW-0812">Transmembrane</keyword>
<evidence type="ECO:0000313" key="2">
    <source>
        <dbReference type="Proteomes" id="UP000095282"/>
    </source>
</evidence>
<proteinExistence type="predicted"/>